<dbReference type="Pfam" id="PF09876">
    <property type="entry name" value="DUF2103"/>
    <property type="match status" value="1"/>
</dbReference>
<protein>
    <recommendedName>
        <fullName evidence="3">Recombinase zinc beta ribbon domain-containing protein</fullName>
    </recommendedName>
</protein>
<evidence type="ECO:0000313" key="1">
    <source>
        <dbReference type="EMBL" id="MBP2019345.1"/>
    </source>
</evidence>
<keyword evidence="2" id="KW-1185">Reference proteome</keyword>
<evidence type="ECO:0000313" key="2">
    <source>
        <dbReference type="Proteomes" id="UP001519289"/>
    </source>
</evidence>
<gene>
    <name evidence="1" type="ORF">J2Z79_002772</name>
</gene>
<dbReference type="RefSeq" id="WP_209467456.1">
    <property type="nucleotide sequence ID" value="NZ_JAGGLG010000026.1"/>
</dbReference>
<sequence length="154" mass="17171">MKKYRAGKIKREHSVIEQLWPVLEHIAECDLVTSIIPGPISPLGTHGFEVTFQRFTETGLRLLAKNGAAVQEVYLVAPDKQSTLEWLAAEGIVAWKPPRKATPQRRPVPEPLRTVVLPSDMACSVCGRAMRAGTRAAQLGRKRYTYAHVRCAQK</sequence>
<evidence type="ECO:0008006" key="3">
    <source>
        <dbReference type="Google" id="ProtNLM"/>
    </source>
</evidence>
<reference evidence="1 2" key="1">
    <citation type="submission" date="2021-03" db="EMBL/GenBank/DDBJ databases">
        <title>Genomic Encyclopedia of Type Strains, Phase IV (KMG-IV): sequencing the most valuable type-strain genomes for metagenomic binning, comparative biology and taxonomic classification.</title>
        <authorList>
            <person name="Goeker M."/>
        </authorList>
    </citation>
    <scope>NUCLEOTIDE SEQUENCE [LARGE SCALE GENOMIC DNA]</scope>
    <source>
        <strain evidence="1 2">DSM 27138</strain>
    </source>
</reference>
<accession>A0ABS4JUY2</accession>
<dbReference type="EMBL" id="JAGGLG010000026">
    <property type="protein sequence ID" value="MBP2019345.1"/>
    <property type="molecule type" value="Genomic_DNA"/>
</dbReference>
<dbReference type="InterPro" id="IPR018664">
    <property type="entry name" value="DUF2103_metal-binding"/>
</dbReference>
<name>A0ABS4JUY2_9FIRM</name>
<proteinExistence type="predicted"/>
<dbReference type="Proteomes" id="UP001519289">
    <property type="component" value="Unassembled WGS sequence"/>
</dbReference>
<comment type="caution">
    <text evidence="1">The sequence shown here is derived from an EMBL/GenBank/DDBJ whole genome shotgun (WGS) entry which is preliminary data.</text>
</comment>
<organism evidence="1 2">
    <name type="scientific">Symbiobacterium terraclitae</name>
    <dbReference type="NCBI Taxonomy" id="557451"/>
    <lineage>
        <taxon>Bacteria</taxon>
        <taxon>Bacillati</taxon>
        <taxon>Bacillota</taxon>
        <taxon>Clostridia</taxon>
        <taxon>Eubacteriales</taxon>
        <taxon>Symbiobacteriaceae</taxon>
        <taxon>Symbiobacterium</taxon>
    </lineage>
</organism>